<dbReference type="Gene3D" id="3.20.20.80">
    <property type="entry name" value="Glycosidases"/>
    <property type="match status" value="1"/>
</dbReference>
<dbReference type="SMART" id="SM00642">
    <property type="entry name" value="Aamy"/>
    <property type="match status" value="1"/>
</dbReference>
<evidence type="ECO:0000256" key="1">
    <source>
        <dbReference type="ARBA" id="ARBA00001913"/>
    </source>
</evidence>
<dbReference type="GO" id="GO:0004553">
    <property type="term" value="F:hydrolase activity, hydrolyzing O-glycosyl compounds"/>
    <property type="evidence" value="ECO:0007669"/>
    <property type="project" value="InterPro"/>
</dbReference>
<comment type="cofactor">
    <cofactor evidence="1">
        <name>Ca(2+)</name>
        <dbReference type="ChEBI" id="CHEBI:29108"/>
    </cofactor>
</comment>
<gene>
    <name evidence="11" type="ORF">CQR46_0621</name>
</gene>
<comment type="caution">
    <text evidence="11">The sequence shown here is derived from an EMBL/GenBank/DDBJ whole genome shotgun (WGS) entry which is preliminary data.</text>
</comment>
<evidence type="ECO:0000256" key="5">
    <source>
        <dbReference type="ARBA" id="ARBA00023277"/>
    </source>
</evidence>
<dbReference type="CDD" id="cd11318">
    <property type="entry name" value="AmyAc_bac_fung_AmyA"/>
    <property type="match status" value="1"/>
</dbReference>
<dbReference type="PANTHER" id="PTHR43447">
    <property type="entry name" value="ALPHA-AMYLASE"/>
    <property type="match status" value="1"/>
</dbReference>
<feature type="binding site" evidence="8">
    <location>
        <position position="109"/>
    </location>
    <ligand>
        <name>Ca(2+)</name>
        <dbReference type="ChEBI" id="CHEBI:29108"/>
        <label>1</label>
    </ligand>
</feature>
<keyword evidence="8" id="KW-0106">Calcium</keyword>
<dbReference type="NCBIfam" id="NF006968">
    <property type="entry name" value="PRK09441.1-1"/>
    <property type="match status" value="1"/>
</dbReference>
<name>A0A2N3QJE8_9BIFI</name>
<reference evidence="11 12" key="1">
    <citation type="submission" date="2017-10" db="EMBL/GenBank/DDBJ databases">
        <title>Bifidobacterium genomics.</title>
        <authorList>
            <person name="Lugli G.A."/>
            <person name="Milani C."/>
            <person name="Mancabelli L."/>
        </authorList>
    </citation>
    <scope>NUCLEOTIDE SEQUENCE [LARGE SCALE GENOMIC DNA]</scope>
    <source>
        <strain evidence="11 12">1524B</strain>
    </source>
</reference>
<dbReference type="EMBL" id="PCGZ01000003">
    <property type="protein sequence ID" value="PKU91534.1"/>
    <property type="molecule type" value="Genomic_DNA"/>
</dbReference>
<evidence type="ECO:0000256" key="9">
    <source>
        <dbReference type="SAM" id="MobiDB-lite"/>
    </source>
</evidence>
<evidence type="ECO:0000256" key="8">
    <source>
        <dbReference type="PIRSR" id="PIRSR001021-2"/>
    </source>
</evidence>
<dbReference type="InterPro" id="IPR013776">
    <property type="entry name" value="A-amylase_thermo"/>
</dbReference>
<keyword evidence="5" id="KW-0119">Carbohydrate metabolism</keyword>
<keyword evidence="3 8" id="KW-0479">Metal-binding</keyword>
<evidence type="ECO:0000313" key="11">
    <source>
        <dbReference type="EMBL" id="PKU91534.1"/>
    </source>
</evidence>
<feature type="binding site" evidence="8">
    <location>
        <position position="199"/>
    </location>
    <ligand>
        <name>Ca(2+)</name>
        <dbReference type="ChEBI" id="CHEBI:29108"/>
        <label>1</label>
    </ligand>
</feature>
<accession>A0A2N3QJE8</accession>
<evidence type="ECO:0000256" key="4">
    <source>
        <dbReference type="ARBA" id="ARBA00022801"/>
    </source>
</evidence>
<dbReference type="InterPro" id="IPR006047">
    <property type="entry name" value="GH13_cat_dom"/>
</dbReference>
<feature type="compositionally biased region" description="Basic and acidic residues" evidence="9">
    <location>
        <begin position="511"/>
        <end position="524"/>
    </location>
</feature>
<proteinExistence type="inferred from homology"/>
<evidence type="ECO:0000256" key="6">
    <source>
        <dbReference type="ARBA" id="ARBA00023295"/>
    </source>
</evidence>
<sequence>MTAGTANHETMLQCFEWYLPDDHGLWNWIAAQAQDLAAAGFTMAWLPPAYKGQAGDADVGYGVYDMYDLGEFDAKGSVPTKYGSRGDYLGAIRTLRGHGLRVLADIVFNHRMGADGEEQVTAHVVDVDDRTVSDDTAIERTLNTVYGFPERDGAYSTFRWNWRDFTGTDYTANDGSTGIMRFDGKQWSSNVSQERGNFDYIMGDDVDVNEPEVVKELTDWGIWYTETTGVDGFRLDAVKSIDAKFFKPWLTTMREHGNHPDFAVGEYWSGDVDELTDYLDDCGHCMTLFDVALHFAFEHISHNPASYDLRSLAAHTLTGIEPAYACAFVDNHDTQPGQALESWVQPWFKPLAYAYILLRDSPYPCVFFGDWYGMPHDCIPPVPLLHELVWIRAHLLGGRVIAQGGDTAYSLCWAVRGDHPVCVMLNTGDAAADRHIQEDFLAAHTVVDICHPDAAVRIDASGRCVLHCSPRACSIYIDAADYEVMRKALESGSMESSHGKAQGDDASYGRAADDPLRERSADAQ</sequence>
<evidence type="ECO:0000256" key="3">
    <source>
        <dbReference type="ARBA" id="ARBA00022723"/>
    </source>
</evidence>
<evidence type="ECO:0000256" key="7">
    <source>
        <dbReference type="PIRSR" id="PIRSR001021-1"/>
    </source>
</evidence>
<evidence type="ECO:0000259" key="10">
    <source>
        <dbReference type="SMART" id="SM00642"/>
    </source>
</evidence>
<comment type="similarity">
    <text evidence="2">Belongs to the glycosyl hydrolase 13 family.</text>
</comment>
<protein>
    <submittedName>
        <fullName evidence="11">Alpha-amylase</fullName>
    </submittedName>
</protein>
<dbReference type="Gene3D" id="2.40.30.140">
    <property type="match status" value="1"/>
</dbReference>
<feature type="binding site" evidence="8">
    <location>
        <position position="207"/>
    </location>
    <ligand>
        <name>Ca(2+)</name>
        <dbReference type="ChEBI" id="CHEBI:29108"/>
        <label>2</label>
    </ligand>
</feature>
<dbReference type="SUPFAM" id="SSF51445">
    <property type="entry name" value="(Trans)glycosidases"/>
    <property type="match status" value="1"/>
</dbReference>
<keyword evidence="4" id="KW-0378">Hydrolase</keyword>
<dbReference type="AlphaFoldDB" id="A0A2N3QJE8"/>
<dbReference type="PIRSF" id="PIRSF001021">
    <property type="entry name" value="Alph-amls_thrmst"/>
    <property type="match status" value="1"/>
</dbReference>
<dbReference type="RefSeq" id="WP_257467553.1">
    <property type="nucleotide sequence ID" value="NZ_PCGZ01000003.1"/>
</dbReference>
<evidence type="ECO:0000313" key="12">
    <source>
        <dbReference type="Proteomes" id="UP000233730"/>
    </source>
</evidence>
<evidence type="ECO:0000256" key="2">
    <source>
        <dbReference type="ARBA" id="ARBA00008061"/>
    </source>
</evidence>
<organism evidence="11 12">
    <name type="scientific">Bifidobacterium pseudolongum subsp. globosum</name>
    <dbReference type="NCBI Taxonomy" id="1690"/>
    <lineage>
        <taxon>Bacteria</taxon>
        <taxon>Bacillati</taxon>
        <taxon>Actinomycetota</taxon>
        <taxon>Actinomycetes</taxon>
        <taxon>Bifidobacteriales</taxon>
        <taxon>Bifidobacteriaceae</taxon>
        <taxon>Bifidobacterium</taxon>
    </lineage>
</organism>
<feature type="active site" description="Proton donor" evidence="7">
    <location>
        <position position="266"/>
    </location>
</feature>
<dbReference type="GO" id="GO:0005509">
    <property type="term" value="F:calcium ion binding"/>
    <property type="evidence" value="ECO:0007669"/>
    <property type="project" value="InterPro"/>
</dbReference>
<feature type="region of interest" description="Disordered" evidence="9">
    <location>
        <begin position="492"/>
        <end position="524"/>
    </location>
</feature>
<feature type="domain" description="Glycosyl hydrolase family 13 catalytic" evidence="10">
    <location>
        <begin position="9"/>
        <end position="399"/>
    </location>
</feature>
<keyword evidence="6" id="KW-0326">Glycosidase</keyword>
<feature type="active site" description="Nucleophile" evidence="7">
    <location>
        <position position="236"/>
    </location>
</feature>
<feature type="binding site" evidence="8">
    <location>
        <position position="205"/>
    </location>
    <ligand>
        <name>Ca(2+)</name>
        <dbReference type="ChEBI" id="CHEBI:29108"/>
        <label>1</label>
    </ligand>
</feature>
<dbReference type="NCBIfam" id="NF006969">
    <property type="entry name" value="PRK09441.1-2"/>
    <property type="match status" value="1"/>
</dbReference>
<dbReference type="Proteomes" id="UP000233730">
    <property type="component" value="Unassembled WGS sequence"/>
</dbReference>
<dbReference type="Pfam" id="PF00128">
    <property type="entry name" value="Alpha-amylase"/>
    <property type="match status" value="1"/>
</dbReference>
<dbReference type="GO" id="GO:0005975">
    <property type="term" value="P:carbohydrate metabolic process"/>
    <property type="evidence" value="ECO:0007669"/>
    <property type="project" value="InterPro"/>
</dbReference>
<dbReference type="InterPro" id="IPR017853">
    <property type="entry name" value="GH"/>
</dbReference>